<dbReference type="Gene3D" id="3.40.525.10">
    <property type="entry name" value="CRAL-TRIO lipid binding domain"/>
    <property type="match status" value="1"/>
</dbReference>
<keyword evidence="4" id="KW-1185">Reference proteome</keyword>
<dbReference type="Pfam" id="PF00650">
    <property type="entry name" value="CRAL_TRIO"/>
    <property type="match status" value="1"/>
</dbReference>
<feature type="domain" description="CRAL-TRIO" evidence="2">
    <location>
        <begin position="1"/>
        <end position="63"/>
    </location>
</feature>
<dbReference type="InterPro" id="IPR001251">
    <property type="entry name" value="CRAL-TRIO_dom"/>
</dbReference>
<comment type="caution">
    <text evidence="3">The sequence shown here is derived from an EMBL/GenBank/DDBJ whole genome shotgun (WGS) entry which is preliminary data.</text>
</comment>
<protein>
    <submittedName>
        <fullName evidence="3">Motile sperm domain-containing protein 2-like protein</fullName>
    </submittedName>
</protein>
<evidence type="ECO:0000259" key="2">
    <source>
        <dbReference type="PROSITE" id="PS50191"/>
    </source>
</evidence>
<dbReference type="SUPFAM" id="SSF52087">
    <property type="entry name" value="CRAL/TRIO domain"/>
    <property type="match status" value="1"/>
</dbReference>
<evidence type="ECO:0000256" key="1">
    <source>
        <dbReference type="SAM" id="Phobius"/>
    </source>
</evidence>
<gene>
    <name evidence="3" type="ORF">B4U80_14735</name>
</gene>
<keyword evidence="1" id="KW-1133">Transmembrane helix</keyword>
<proteinExistence type="predicted"/>
<reference evidence="3 4" key="1">
    <citation type="journal article" date="2018" name="Gigascience">
        <title>Genomes of trombidid mites reveal novel predicted allergens and laterally-transferred genes associated with secondary metabolism.</title>
        <authorList>
            <person name="Dong X."/>
            <person name="Chaisiri K."/>
            <person name="Xia D."/>
            <person name="Armstrong S.D."/>
            <person name="Fang Y."/>
            <person name="Donnelly M.J."/>
            <person name="Kadowaki T."/>
            <person name="McGarry J.W."/>
            <person name="Darby A.C."/>
            <person name="Makepeace B.L."/>
        </authorList>
    </citation>
    <scope>NUCLEOTIDE SEQUENCE [LARGE SCALE GENOMIC DNA]</scope>
    <source>
        <strain evidence="3">UoL-UT</strain>
    </source>
</reference>
<sequence length="75" mass="8783">MGIIYYIIYGMPWLLNAFATLILSMIPGFAKDKIKFWRPKELLQHVDEKALPVFLGGTCKECYRRVPKFQTENTK</sequence>
<dbReference type="AlphaFoldDB" id="A0A443QW81"/>
<dbReference type="STRING" id="299467.A0A443QW81"/>
<keyword evidence="1" id="KW-0812">Transmembrane</keyword>
<evidence type="ECO:0000313" key="4">
    <source>
        <dbReference type="Proteomes" id="UP000288716"/>
    </source>
</evidence>
<organism evidence="3 4">
    <name type="scientific">Leptotrombidium deliense</name>
    <dbReference type="NCBI Taxonomy" id="299467"/>
    <lineage>
        <taxon>Eukaryota</taxon>
        <taxon>Metazoa</taxon>
        <taxon>Ecdysozoa</taxon>
        <taxon>Arthropoda</taxon>
        <taxon>Chelicerata</taxon>
        <taxon>Arachnida</taxon>
        <taxon>Acari</taxon>
        <taxon>Acariformes</taxon>
        <taxon>Trombidiformes</taxon>
        <taxon>Prostigmata</taxon>
        <taxon>Anystina</taxon>
        <taxon>Parasitengona</taxon>
        <taxon>Trombiculoidea</taxon>
        <taxon>Trombiculidae</taxon>
        <taxon>Leptotrombidium</taxon>
    </lineage>
</organism>
<dbReference type="EMBL" id="NCKV01051409">
    <property type="protein sequence ID" value="RWS07288.1"/>
    <property type="molecule type" value="Genomic_DNA"/>
</dbReference>
<evidence type="ECO:0000313" key="3">
    <source>
        <dbReference type="EMBL" id="RWS07288.1"/>
    </source>
</evidence>
<feature type="transmembrane region" description="Helical" evidence="1">
    <location>
        <begin position="6"/>
        <end position="30"/>
    </location>
</feature>
<dbReference type="PROSITE" id="PS50191">
    <property type="entry name" value="CRAL_TRIO"/>
    <property type="match status" value="1"/>
</dbReference>
<dbReference type="OrthoDB" id="75724at2759"/>
<keyword evidence="1" id="KW-0472">Membrane</keyword>
<name>A0A443QW81_9ACAR</name>
<dbReference type="VEuPathDB" id="VectorBase:LDEU014153"/>
<dbReference type="InterPro" id="IPR036865">
    <property type="entry name" value="CRAL-TRIO_dom_sf"/>
</dbReference>
<dbReference type="Proteomes" id="UP000288716">
    <property type="component" value="Unassembled WGS sequence"/>
</dbReference>
<accession>A0A443QW81</accession>